<evidence type="ECO:0000256" key="3">
    <source>
        <dbReference type="ARBA" id="ARBA00022723"/>
    </source>
</evidence>
<dbReference type="InterPro" id="IPR011257">
    <property type="entry name" value="DNA_glycosylase"/>
</dbReference>
<keyword evidence="2" id="KW-0004">4Fe-4S</keyword>
<evidence type="ECO:0000313" key="12">
    <source>
        <dbReference type="EMBL" id="RFU18508.1"/>
    </source>
</evidence>
<feature type="domain" description="HhH-GPD" evidence="11">
    <location>
        <begin position="61"/>
        <end position="230"/>
    </location>
</feature>
<dbReference type="InterPro" id="IPR023170">
    <property type="entry name" value="HhH_base_excis_C"/>
</dbReference>
<evidence type="ECO:0000256" key="10">
    <source>
        <dbReference type="SAM" id="MobiDB-lite"/>
    </source>
</evidence>
<dbReference type="PANTHER" id="PTHR10359">
    <property type="entry name" value="A/G-SPECIFIC ADENINE GLYCOSYLASE/ENDONUCLEASE III"/>
    <property type="match status" value="1"/>
</dbReference>
<protein>
    <submittedName>
        <fullName evidence="12">Base excision DNA repair protein</fullName>
    </submittedName>
</protein>
<proteinExistence type="inferred from homology"/>
<dbReference type="Pfam" id="PF00730">
    <property type="entry name" value="HhH-GPD"/>
    <property type="match status" value="1"/>
</dbReference>
<keyword evidence="8" id="KW-0234">DNA repair</keyword>
<dbReference type="InterPro" id="IPR000445">
    <property type="entry name" value="HhH_motif"/>
</dbReference>
<dbReference type="SUPFAM" id="SSF48150">
    <property type="entry name" value="DNA-glycosylase"/>
    <property type="match status" value="1"/>
</dbReference>
<comment type="similarity">
    <text evidence="1">Belongs to the Nth/MutY family.</text>
</comment>
<organism evidence="12 13">
    <name type="scientific">Paracidobacterium acidisoli</name>
    <dbReference type="NCBI Taxonomy" id="2303751"/>
    <lineage>
        <taxon>Bacteria</taxon>
        <taxon>Pseudomonadati</taxon>
        <taxon>Acidobacteriota</taxon>
        <taxon>Terriglobia</taxon>
        <taxon>Terriglobales</taxon>
        <taxon>Acidobacteriaceae</taxon>
        <taxon>Paracidobacterium</taxon>
    </lineage>
</organism>
<keyword evidence="13" id="KW-1185">Reference proteome</keyword>
<evidence type="ECO:0000256" key="6">
    <source>
        <dbReference type="ARBA" id="ARBA00023004"/>
    </source>
</evidence>
<evidence type="ECO:0000313" key="13">
    <source>
        <dbReference type="Proteomes" id="UP000264702"/>
    </source>
</evidence>
<keyword evidence="4" id="KW-0227">DNA damage</keyword>
<accession>A0A372IUB9</accession>
<dbReference type="GO" id="GO:0046872">
    <property type="term" value="F:metal ion binding"/>
    <property type="evidence" value="ECO:0007669"/>
    <property type="project" value="UniProtKB-KW"/>
</dbReference>
<comment type="caution">
    <text evidence="12">The sequence shown here is derived from an EMBL/GenBank/DDBJ whole genome shotgun (WGS) entry which is preliminary data.</text>
</comment>
<evidence type="ECO:0000259" key="11">
    <source>
        <dbReference type="SMART" id="SM00478"/>
    </source>
</evidence>
<evidence type="ECO:0000256" key="2">
    <source>
        <dbReference type="ARBA" id="ARBA00022485"/>
    </source>
</evidence>
<dbReference type="GO" id="GO:0051539">
    <property type="term" value="F:4 iron, 4 sulfur cluster binding"/>
    <property type="evidence" value="ECO:0007669"/>
    <property type="project" value="UniProtKB-KW"/>
</dbReference>
<evidence type="ECO:0000256" key="1">
    <source>
        <dbReference type="ARBA" id="ARBA00008343"/>
    </source>
</evidence>
<dbReference type="GO" id="GO:0019104">
    <property type="term" value="F:DNA N-glycosylase activity"/>
    <property type="evidence" value="ECO:0007669"/>
    <property type="project" value="UniProtKB-ARBA"/>
</dbReference>
<evidence type="ECO:0000256" key="9">
    <source>
        <dbReference type="ARBA" id="ARBA00023295"/>
    </source>
</evidence>
<evidence type="ECO:0000256" key="5">
    <source>
        <dbReference type="ARBA" id="ARBA00022801"/>
    </source>
</evidence>
<feature type="region of interest" description="Disordered" evidence="10">
    <location>
        <begin position="1"/>
        <end position="20"/>
    </location>
</feature>
<sequence>MARASASRSPLRFPESEPPALPAASAARRLRRMYDRLLQLWGPQAWWPAKTPLEVVIGAYLTQSTSWKSVERSLANLDARGLLAHGKQSIEAIHALSEEELRSLIRPSGYMTRKAASIKSFAAFLIAEYNGSLEALAAEPTAIIRAKLLALPGVGPETADAILLYAFGHPAMVVDEYLRRIVTRHGLLPEKAKYPAIQSLAVSAFAQDTPRERLTHYNEFHALIVETGKRYCGPTPKCEECPLAYDRKAAR</sequence>
<dbReference type="Gene3D" id="1.10.340.30">
    <property type="entry name" value="Hypothetical protein, domain 2"/>
    <property type="match status" value="1"/>
</dbReference>
<evidence type="ECO:0000256" key="8">
    <source>
        <dbReference type="ARBA" id="ARBA00023204"/>
    </source>
</evidence>
<reference evidence="12 13" key="1">
    <citation type="submission" date="2018-08" db="EMBL/GenBank/DDBJ databases">
        <title>Acidipila sp. 4G-K13, an acidobacterium isolated from forest soil.</title>
        <authorList>
            <person name="Gao Z.-H."/>
            <person name="Qiu L.-H."/>
        </authorList>
    </citation>
    <scope>NUCLEOTIDE SEQUENCE [LARGE SCALE GENOMIC DNA]</scope>
    <source>
        <strain evidence="12 13">4G-K13</strain>
    </source>
</reference>
<keyword evidence="6" id="KW-0408">Iron</keyword>
<evidence type="ECO:0000256" key="7">
    <source>
        <dbReference type="ARBA" id="ARBA00023014"/>
    </source>
</evidence>
<evidence type="ECO:0000256" key="4">
    <source>
        <dbReference type="ARBA" id="ARBA00022763"/>
    </source>
</evidence>
<dbReference type="GO" id="GO:0006284">
    <property type="term" value="P:base-excision repair"/>
    <property type="evidence" value="ECO:0007669"/>
    <property type="project" value="InterPro"/>
</dbReference>
<dbReference type="PANTHER" id="PTHR10359:SF19">
    <property type="entry name" value="DNA REPAIR GLYCOSYLASE MJ1434-RELATED"/>
    <property type="match status" value="1"/>
</dbReference>
<keyword evidence="9" id="KW-0326">Glycosidase</keyword>
<dbReference type="Gene3D" id="1.10.1670.10">
    <property type="entry name" value="Helix-hairpin-Helix base-excision DNA repair enzymes (C-terminal)"/>
    <property type="match status" value="1"/>
</dbReference>
<dbReference type="AlphaFoldDB" id="A0A372IUB9"/>
<keyword evidence="3" id="KW-0479">Metal-binding</keyword>
<dbReference type="GO" id="GO:0003677">
    <property type="term" value="F:DNA binding"/>
    <property type="evidence" value="ECO:0007669"/>
    <property type="project" value="InterPro"/>
</dbReference>
<dbReference type="PIRSF" id="PIRSF001435">
    <property type="entry name" value="Nth"/>
    <property type="match status" value="1"/>
</dbReference>
<dbReference type="EMBL" id="QVQT01000001">
    <property type="protein sequence ID" value="RFU18508.1"/>
    <property type="molecule type" value="Genomic_DNA"/>
</dbReference>
<name>A0A372IUB9_9BACT</name>
<dbReference type="SMART" id="SM00478">
    <property type="entry name" value="ENDO3c"/>
    <property type="match status" value="1"/>
</dbReference>
<dbReference type="Pfam" id="PF00633">
    <property type="entry name" value="HHH"/>
    <property type="match status" value="1"/>
</dbReference>
<gene>
    <name evidence="12" type="ORF">D0Y96_02855</name>
</gene>
<keyword evidence="5" id="KW-0378">Hydrolase</keyword>
<dbReference type="OrthoDB" id="9802365at2"/>
<dbReference type="InterPro" id="IPR003265">
    <property type="entry name" value="HhH-GPD_domain"/>
</dbReference>
<keyword evidence="7" id="KW-0411">Iron-sulfur</keyword>
<dbReference type="CDD" id="cd00056">
    <property type="entry name" value="ENDO3c"/>
    <property type="match status" value="1"/>
</dbReference>
<dbReference type="Proteomes" id="UP000264702">
    <property type="component" value="Unassembled WGS sequence"/>
</dbReference>